<dbReference type="SUPFAM" id="SSF56672">
    <property type="entry name" value="DNA/RNA polymerases"/>
    <property type="match status" value="1"/>
</dbReference>
<accession>A0A371GUN3</accession>
<dbReference type="EMBL" id="QJKJ01004441">
    <property type="protein sequence ID" value="RDX94176.1"/>
    <property type="molecule type" value="Genomic_DNA"/>
</dbReference>
<feature type="compositionally biased region" description="Polar residues" evidence="1">
    <location>
        <begin position="30"/>
        <end position="39"/>
    </location>
</feature>
<dbReference type="Proteomes" id="UP000257109">
    <property type="component" value="Unassembled WGS sequence"/>
</dbReference>
<protein>
    <submittedName>
        <fullName evidence="2">Uncharacterized protein</fullName>
    </submittedName>
</protein>
<feature type="region of interest" description="Disordered" evidence="1">
    <location>
        <begin position="30"/>
        <end position="88"/>
    </location>
</feature>
<proteinExistence type="predicted"/>
<evidence type="ECO:0000313" key="3">
    <source>
        <dbReference type="Proteomes" id="UP000257109"/>
    </source>
</evidence>
<dbReference type="AlphaFoldDB" id="A0A371GUN3"/>
<feature type="non-terminal residue" evidence="2">
    <location>
        <position position="1"/>
    </location>
</feature>
<name>A0A371GUN3_MUCPR</name>
<evidence type="ECO:0000256" key="1">
    <source>
        <dbReference type="SAM" id="MobiDB-lite"/>
    </source>
</evidence>
<evidence type="ECO:0000313" key="2">
    <source>
        <dbReference type="EMBL" id="RDX94176.1"/>
    </source>
</evidence>
<gene>
    <name evidence="2" type="ORF">CR513_23474</name>
</gene>
<sequence length="133" mass="14987">MDIWLAYNCLLGRPWIHDTRVVPSSLHQKATFNPQNHPSPATIEENETRSGLKNQRRSGKIVEGQLSSSGGIPLVGGQHRTSPQEGWKSADVDLNRASPKDNFLLPHIDLLVDNTTQHSYYSFMDRFSGYNQI</sequence>
<organism evidence="2 3">
    <name type="scientific">Mucuna pruriens</name>
    <name type="common">Velvet bean</name>
    <name type="synonym">Dolichos pruriens</name>
    <dbReference type="NCBI Taxonomy" id="157652"/>
    <lineage>
        <taxon>Eukaryota</taxon>
        <taxon>Viridiplantae</taxon>
        <taxon>Streptophyta</taxon>
        <taxon>Embryophyta</taxon>
        <taxon>Tracheophyta</taxon>
        <taxon>Spermatophyta</taxon>
        <taxon>Magnoliopsida</taxon>
        <taxon>eudicotyledons</taxon>
        <taxon>Gunneridae</taxon>
        <taxon>Pentapetalae</taxon>
        <taxon>rosids</taxon>
        <taxon>fabids</taxon>
        <taxon>Fabales</taxon>
        <taxon>Fabaceae</taxon>
        <taxon>Papilionoideae</taxon>
        <taxon>50 kb inversion clade</taxon>
        <taxon>NPAAA clade</taxon>
        <taxon>indigoferoid/millettioid clade</taxon>
        <taxon>Phaseoleae</taxon>
        <taxon>Mucuna</taxon>
    </lineage>
</organism>
<dbReference type="InterPro" id="IPR043128">
    <property type="entry name" value="Rev_trsase/Diguanyl_cyclase"/>
</dbReference>
<dbReference type="Gene3D" id="3.30.70.270">
    <property type="match status" value="1"/>
</dbReference>
<dbReference type="OrthoDB" id="1434496at2759"/>
<reference evidence="2" key="1">
    <citation type="submission" date="2018-05" db="EMBL/GenBank/DDBJ databases">
        <title>Draft genome of Mucuna pruriens seed.</title>
        <authorList>
            <person name="Nnadi N.E."/>
            <person name="Vos R."/>
            <person name="Hasami M.H."/>
            <person name="Devisetty U.K."/>
            <person name="Aguiy J.C."/>
        </authorList>
    </citation>
    <scope>NUCLEOTIDE SEQUENCE [LARGE SCALE GENOMIC DNA]</scope>
    <source>
        <strain evidence="2">JCA_2017</strain>
    </source>
</reference>
<dbReference type="InterPro" id="IPR043502">
    <property type="entry name" value="DNA/RNA_pol_sf"/>
</dbReference>
<comment type="caution">
    <text evidence="2">The sequence shown here is derived from an EMBL/GenBank/DDBJ whole genome shotgun (WGS) entry which is preliminary data.</text>
</comment>
<keyword evidence="3" id="KW-1185">Reference proteome</keyword>